<feature type="region of interest" description="Disordered" evidence="1">
    <location>
        <begin position="228"/>
        <end position="247"/>
    </location>
</feature>
<dbReference type="Pfam" id="PF11716">
    <property type="entry name" value="MDMPI_N"/>
    <property type="match status" value="1"/>
</dbReference>
<keyword evidence="4" id="KW-1185">Reference proteome</keyword>
<evidence type="ECO:0000259" key="2">
    <source>
        <dbReference type="Pfam" id="PF11716"/>
    </source>
</evidence>
<protein>
    <submittedName>
        <fullName evidence="3">Maleylpyruvate isomerase family mycothiol-dependent enzyme</fullName>
    </submittedName>
</protein>
<organism evidence="3 4">
    <name type="scientific">Isoptericola luteus</name>
    <dbReference type="NCBI Taxonomy" id="2879484"/>
    <lineage>
        <taxon>Bacteria</taxon>
        <taxon>Bacillati</taxon>
        <taxon>Actinomycetota</taxon>
        <taxon>Actinomycetes</taxon>
        <taxon>Micrococcales</taxon>
        <taxon>Promicromonosporaceae</taxon>
        <taxon>Isoptericola</taxon>
    </lineage>
</organism>
<feature type="compositionally biased region" description="Basic and acidic residues" evidence="1">
    <location>
        <begin position="236"/>
        <end position="247"/>
    </location>
</feature>
<reference evidence="3 4" key="1">
    <citation type="submission" date="2021-09" db="EMBL/GenBank/DDBJ databases">
        <title>Isoptericola luteus sp. nov., a novel bacterium isolated from Harbin, the capital city of Heilongjiang province.</title>
        <authorList>
            <person name="Li J."/>
        </authorList>
    </citation>
    <scope>NUCLEOTIDE SEQUENCE [LARGE SCALE GENOMIC DNA]</scope>
    <source>
        <strain evidence="3 4">NEAU-Y5</strain>
    </source>
</reference>
<dbReference type="InterPro" id="IPR024344">
    <property type="entry name" value="MDMPI_metal-binding"/>
</dbReference>
<feature type="domain" description="Mycothiol-dependent maleylpyruvate isomerase metal-binding" evidence="2">
    <location>
        <begin position="25"/>
        <end position="118"/>
    </location>
</feature>
<proteinExistence type="predicted"/>
<dbReference type="SUPFAM" id="SSF109854">
    <property type="entry name" value="DinB/YfiT-like putative metalloenzymes"/>
    <property type="match status" value="1"/>
</dbReference>
<dbReference type="Gene3D" id="1.20.120.450">
    <property type="entry name" value="dinb family like domain"/>
    <property type="match status" value="1"/>
</dbReference>
<dbReference type="Proteomes" id="UP001319870">
    <property type="component" value="Unassembled WGS sequence"/>
</dbReference>
<dbReference type="RefSeq" id="WP_225565486.1">
    <property type="nucleotide sequence ID" value="NZ_JAIXCQ010000006.1"/>
</dbReference>
<dbReference type="InterPro" id="IPR034660">
    <property type="entry name" value="DinB/YfiT-like"/>
</dbReference>
<evidence type="ECO:0000256" key="1">
    <source>
        <dbReference type="SAM" id="MobiDB-lite"/>
    </source>
</evidence>
<evidence type="ECO:0000313" key="4">
    <source>
        <dbReference type="Proteomes" id="UP001319870"/>
    </source>
</evidence>
<gene>
    <name evidence="3" type="ORF">LEP48_10195</name>
</gene>
<dbReference type="GO" id="GO:0016853">
    <property type="term" value="F:isomerase activity"/>
    <property type="evidence" value="ECO:0007669"/>
    <property type="project" value="UniProtKB-KW"/>
</dbReference>
<keyword evidence="3" id="KW-0413">Isomerase</keyword>
<evidence type="ECO:0000313" key="3">
    <source>
        <dbReference type="EMBL" id="MCA5893716.1"/>
    </source>
</evidence>
<dbReference type="InterPro" id="IPR017517">
    <property type="entry name" value="Maleyloyr_isom"/>
</dbReference>
<name>A0ABS7ZFB2_9MICO</name>
<accession>A0ABS7ZFB2</accession>
<dbReference type="NCBIfam" id="TIGR03083">
    <property type="entry name" value="maleylpyruvate isomerase family mycothiol-dependent enzyme"/>
    <property type="match status" value="1"/>
</dbReference>
<sequence length="247" mass="26055">MTAAAHEGSPEDDVATRGDLWSMIHAERAALAEELAGLDDEAWRTPSLCTGWSVQDVVAHLTAGASTGRWAWLRSIVAAGFDADKHNARRLAEHRGPDPADTLRRFRAVVDSRVAPSGDTAAWLGEVVVHAQDVRRPLGITTVPPVATLTPVARFFAAKDFAVNSRSTARGLRLVATDGPFAAGSGPEVHGTTLALVMVMAGRASFCDELSGGGVAIVRDRLAPPGTSPRRLLRGIRAEGGQRGDVT</sequence>
<comment type="caution">
    <text evidence="3">The sequence shown here is derived from an EMBL/GenBank/DDBJ whole genome shotgun (WGS) entry which is preliminary data.</text>
</comment>
<dbReference type="EMBL" id="JAIXCQ010000006">
    <property type="protein sequence ID" value="MCA5893716.1"/>
    <property type="molecule type" value="Genomic_DNA"/>
</dbReference>